<evidence type="ECO:0000256" key="8">
    <source>
        <dbReference type="SAM" id="MobiDB-lite"/>
    </source>
</evidence>
<dbReference type="PANTHER" id="PTHR31083:SF18">
    <property type="entry name" value="PROTEIN SOSEKI 2"/>
    <property type="match status" value="1"/>
</dbReference>
<feature type="transmembrane region" description="Helical" evidence="9">
    <location>
        <begin position="6"/>
        <end position="24"/>
    </location>
</feature>
<feature type="compositionally biased region" description="Gly residues" evidence="8">
    <location>
        <begin position="426"/>
        <end position="442"/>
    </location>
</feature>
<dbReference type="PANTHER" id="PTHR31083">
    <property type="entry name" value="UPSTREAM OF FLC PROTEIN (DUF966)"/>
    <property type="match status" value="1"/>
</dbReference>
<keyword evidence="9" id="KW-1133">Transmembrane helix</keyword>
<keyword evidence="3" id="KW-1003">Cell membrane</keyword>
<sequence length="506" mass="57482">MFCSLKFYYTLLLIFTVHVIMDVLKEGRSIEKLDRNNGTVDHNDVGRLPFYQHQHQHPHPKNRIVKMFNKVQVVYYLTRNGHLEHPHYIEVSHLVTQPLRLKDVIERLTLLRGKALPCQYSWSCKRSYKNGYVWNDLTENDAIYAADGSEYVLKGSELIQDRDFTEIRLQEVENRGRKQSKTNTNATISDTNGSLQNKPQQRHSFRQASTTHVEQHHDSTLEQCGASDEFETEEDENRVSCNSSNALYTKPIEQEESYSLPSTSSTISDKLAQPDKPPNLTSGVVIEEDGDPYTTSLTRNPVLLQLIGCGAKAYKAKAKASGKSGNYNMWNTTIPCLKQQLSSREERVMSNTYRTTCECKMEKSKVQLDDAEKNVVVDDDQDMIMVRYMSENPRFWNLQSQEKEYFSGTIVETMTRHHTQSSGYDSGFGQGQSQGQSQGQGQGHPVFVKSSSYNELRSAKAGLEAVASKAMDEDEDEDVKVKGIIKLCLPRKKTCPSNSTTKSNKL</sequence>
<dbReference type="InterPro" id="IPR048351">
    <property type="entry name" value="SOK_DIX"/>
</dbReference>
<evidence type="ECO:0000256" key="6">
    <source>
        <dbReference type="ARBA" id="ARBA00023306"/>
    </source>
</evidence>
<feature type="compositionally biased region" description="Low complexity" evidence="8">
    <location>
        <begin position="257"/>
        <end position="268"/>
    </location>
</feature>
<feature type="region of interest" description="Disordered" evidence="8">
    <location>
        <begin position="417"/>
        <end position="447"/>
    </location>
</feature>
<proteinExistence type="inferred from homology"/>
<evidence type="ECO:0000313" key="12">
    <source>
        <dbReference type="Proteomes" id="UP001443914"/>
    </source>
</evidence>
<evidence type="ECO:0000256" key="3">
    <source>
        <dbReference type="ARBA" id="ARBA00022475"/>
    </source>
</evidence>
<keyword evidence="2" id="KW-0217">Developmental protein</keyword>
<evidence type="ECO:0000256" key="1">
    <source>
        <dbReference type="ARBA" id="ARBA00004413"/>
    </source>
</evidence>
<feature type="compositionally biased region" description="Polar residues" evidence="8">
    <location>
        <begin position="181"/>
        <end position="199"/>
    </location>
</feature>
<dbReference type="Pfam" id="PF06136">
    <property type="entry name" value="SOK"/>
    <property type="match status" value="1"/>
</dbReference>
<keyword evidence="9" id="KW-0812">Transmembrane</keyword>
<evidence type="ECO:0000256" key="4">
    <source>
        <dbReference type="ARBA" id="ARBA00022618"/>
    </source>
</evidence>
<comment type="similarity">
    <text evidence="7">Belongs to the SOSEKI family.</text>
</comment>
<dbReference type="InterPro" id="IPR010369">
    <property type="entry name" value="SOK"/>
</dbReference>
<dbReference type="GO" id="GO:0051301">
    <property type="term" value="P:cell division"/>
    <property type="evidence" value="ECO:0007669"/>
    <property type="project" value="UniProtKB-KW"/>
</dbReference>
<keyword evidence="4" id="KW-0132">Cell division</keyword>
<evidence type="ECO:0000313" key="11">
    <source>
        <dbReference type="EMBL" id="KAK9678633.1"/>
    </source>
</evidence>
<dbReference type="AlphaFoldDB" id="A0AAW1HQY0"/>
<evidence type="ECO:0000256" key="5">
    <source>
        <dbReference type="ARBA" id="ARBA00023136"/>
    </source>
</evidence>
<gene>
    <name evidence="11" type="ORF">RND81_11G224400</name>
</gene>
<name>A0AAW1HQY0_SAPOF</name>
<keyword evidence="6" id="KW-0131">Cell cycle</keyword>
<feature type="domain" description="SOSEKI DIX-like" evidence="10">
    <location>
        <begin position="71"/>
        <end position="159"/>
    </location>
</feature>
<comment type="caution">
    <text evidence="11">The sequence shown here is derived from an EMBL/GenBank/DDBJ whole genome shotgun (WGS) entry which is preliminary data.</text>
</comment>
<dbReference type="Proteomes" id="UP001443914">
    <property type="component" value="Unassembled WGS sequence"/>
</dbReference>
<organism evidence="11 12">
    <name type="scientific">Saponaria officinalis</name>
    <name type="common">Common soapwort</name>
    <name type="synonym">Lychnis saponaria</name>
    <dbReference type="NCBI Taxonomy" id="3572"/>
    <lineage>
        <taxon>Eukaryota</taxon>
        <taxon>Viridiplantae</taxon>
        <taxon>Streptophyta</taxon>
        <taxon>Embryophyta</taxon>
        <taxon>Tracheophyta</taxon>
        <taxon>Spermatophyta</taxon>
        <taxon>Magnoliopsida</taxon>
        <taxon>eudicotyledons</taxon>
        <taxon>Gunneridae</taxon>
        <taxon>Pentapetalae</taxon>
        <taxon>Caryophyllales</taxon>
        <taxon>Caryophyllaceae</taxon>
        <taxon>Caryophylleae</taxon>
        <taxon>Saponaria</taxon>
    </lineage>
</organism>
<accession>A0AAW1HQY0</accession>
<evidence type="ECO:0000259" key="10">
    <source>
        <dbReference type="Pfam" id="PF06136"/>
    </source>
</evidence>
<feature type="region of interest" description="Disordered" evidence="8">
    <location>
        <begin position="171"/>
        <end position="284"/>
    </location>
</feature>
<keyword evidence="12" id="KW-1185">Reference proteome</keyword>
<reference evidence="11" key="1">
    <citation type="submission" date="2024-03" db="EMBL/GenBank/DDBJ databases">
        <title>WGS assembly of Saponaria officinalis var. Norfolk2.</title>
        <authorList>
            <person name="Jenkins J."/>
            <person name="Shu S."/>
            <person name="Grimwood J."/>
            <person name="Barry K."/>
            <person name="Goodstein D."/>
            <person name="Schmutz J."/>
            <person name="Leebens-Mack J."/>
            <person name="Osbourn A."/>
        </authorList>
    </citation>
    <scope>NUCLEOTIDE SEQUENCE [LARGE SCALE GENOMIC DNA]</scope>
    <source>
        <strain evidence="11">JIC</strain>
    </source>
</reference>
<evidence type="ECO:0000256" key="9">
    <source>
        <dbReference type="SAM" id="Phobius"/>
    </source>
</evidence>
<dbReference type="EMBL" id="JBDFQZ010000011">
    <property type="protein sequence ID" value="KAK9678633.1"/>
    <property type="molecule type" value="Genomic_DNA"/>
</dbReference>
<protein>
    <recommendedName>
        <fullName evidence="10">SOSEKI DIX-like domain-containing protein</fullName>
    </recommendedName>
</protein>
<dbReference type="GO" id="GO:0051258">
    <property type="term" value="P:protein polymerization"/>
    <property type="evidence" value="ECO:0007669"/>
    <property type="project" value="UniProtKB-ARBA"/>
</dbReference>
<comment type="subcellular location">
    <subcellularLocation>
        <location evidence="1">Cell membrane</location>
        <topology evidence="1">Peripheral membrane protein</topology>
        <orientation evidence="1">Cytoplasmic side</orientation>
    </subcellularLocation>
</comment>
<keyword evidence="5 9" id="KW-0472">Membrane</keyword>
<dbReference type="GO" id="GO:0005886">
    <property type="term" value="C:plasma membrane"/>
    <property type="evidence" value="ECO:0007669"/>
    <property type="project" value="UniProtKB-SubCell"/>
</dbReference>
<evidence type="ECO:0000256" key="2">
    <source>
        <dbReference type="ARBA" id="ARBA00022473"/>
    </source>
</evidence>
<evidence type="ECO:0000256" key="7">
    <source>
        <dbReference type="ARBA" id="ARBA00024211"/>
    </source>
</evidence>